<reference evidence="5" key="1">
    <citation type="journal article" date="2019" name="Int. J. Syst. Evol. Microbiol.">
        <title>The Global Catalogue of Microorganisms (GCM) 10K type strain sequencing project: providing services to taxonomists for standard genome sequencing and annotation.</title>
        <authorList>
            <consortium name="The Broad Institute Genomics Platform"/>
            <consortium name="The Broad Institute Genome Sequencing Center for Infectious Disease"/>
            <person name="Wu L."/>
            <person name="Ma J."/>
        </authorList>
    </citation>
    <scope>NUCLEOTIDE SEQUENCE [LARGE SCALE GENOMIC DNA]</scope>
    <source>
        <strain evidence="5">WYCCWR 12678</strain>
    </source>
</reference>
<dbReference type="PROSITE" id="PS00913">
    <property type="entry name" value="ADH_IRON_1"/>
    <property type="match status" value="1"/>
</dbReference>
<dbReference type="RefSeq" id="WP_380027126.1">
    <property type="nucleotide sequence ID" value="NZ_JBHSHC010000115.1"/>
</dbReference>
<dbReference type="Gene3D" id="3.40.50.1970">
    <property type="match status" value="1"/>
</dbReference>
<dbReference type="Proteomes" id="UP001596002">
    <property type="component" value="Unassembled WGS sequence"/>
</dbReference>
<evidence type="ECO:0000313" key="4">
    <source>
        <dbReference type="EMBL" id="MFC4769051.1"/>
    </source>
</evidence>
<organism evidence="4 5">
    <name type="scientific">Effusibacillus consociatus</name>
    <dbReference type="NCBI Taxonomy" id="1117041"/>
    <lineage>
        <taxon>Bacteria</taxon>
        <taxon>Bacillati</taxon>
        <taxon>Bacillota</taxon>
        <taxon>Bacilli</taxon>
        <taxon>Bacillales</taxon>
        <taxon>Alicyclobacillaceae</taxon>
        <taxon>Effusibacillus</taxon>
    </lineage>
</organism>
<dbReference type="PANTHER" id="PTHR43633:SF1">
    <property type="entry name" value="ALCOHOL DEHYDROGENASE YQHD"/>
    <property type="match status" value="1"/>
</dbReference>
<dbReference type="Pfam" id="PF25137">
    <property type="entry name" value="ADH_Fe_C"/>
    <property type="match status" value="1"/>
</dbReference>
<accession>A0ABV9Q3H0</accession>
<dbReference type="PANTHER" id="PTHR43633">
    <property type="entry name" value="ALCOHOL DEHYDROGENASE YQHD"/>
    <property type="match status" value="1"/>
</dbReference>
<evidence type="ECO:0000259" key="3">
    <source>
        <dbReference type="Pfam" id="PF25137"/>
    </source>
</evidence>
<dbReference type="Pfam" id="PF00465">
    <property type="entry name" value="Fe-ADH"/>
    <property type="match status" value="1"/>
</dbReference>
<dbReference type="EMBL" id="JBHSHC010000115">
    <property type="protein sequence ID" value="MFC4769051.1"/>
    <property type="molecule type" value="Genomic_DNA"/>
</dbReference>
<gene>
    <name evidence="4" type="ORF">ACFO8Q_17075</name>
</gene>
<dbReference type="Gene3D" id="1.20.1090.10">
    <property type="entry name" value="Dehydroquinate synthase-like - alpha domain"/>
    <property type="match status" value="1"/>
</dbReference>
<dbReference type="InterPro" id="IPR056798">
    <property type="entry name" value="ADH_Fe_C"/>
</dbReference>
<proteinExistence type="predicted"/>
<evidence type="ECO:0000313" key="5">
    <source>
        <dbReference type="Proteomes" id="UP001596002"/>
    </source>
</evidence>
<evidence type="ECO:0000256" key="1">
    <source>
        <dbReference type="ARBA" id="ARBA00023002"/>
    </source>
</evidence>
<keyword evidence="1 4" id="KW-0560">Oxidoreductase</keyword>
<dbReference type="EC" id="1.1.1.-" evidence="4"/>
<protein>
    <submittedName>
        <fullName evidence="4">Iron-containing alcohol dehydrogenase</fullName>
        <ecNumber evidence="4">1.1.1.-</ecNumber>
    </submittedName>
</protein>
<dbReference type="CDD" id="cd08187">
    <property type="entry name" value="BDH"/>
    <property type="match status" value="1"/>
</dbReference>
<dbReference type="InterPro" id="IPR018211">
    <property type="entry name" value="ADH_Fe_CS"/>
</dbReference>
<keyword evidence="5" id="KW-1185">Reference proteome</keyword>
<comment type="caution">
    <text evidence="4">The sequence shown here is derived from an EMBL/GenBank/DDBJ whole genome shotgun (WGS) entry which is preliminary data.</text>
</comment>
<feature type="domain" description="Alcohol dehydrogenase iron-type/glycerol dehydrogenase GldA" evidence="2">
    <location>
        <begin position="9"/>
        <end position="185"/>
    </location>
</feature>
<evidence type="ECO:0000259" key="2">
    <source>
        <dbReference type="Pfam" id="PF00465"/>
    </source>
</evidence>
<name>A0ABV9Q3H0_9BACL</name>
<dbReference type="SUPFAM" id="SSF56796">
    <property type="entry name" value="Dehydroquinate synthase-like"/>
    <property type="match status" value="1"/>
</dbReference>
<dbReference type="InterPro" id="IPR001670">
    <property type="entry name" value="ADH_Fe/GldA"/>
</dbReference>
<dbReference type="InterPro" id="IPR044731">
    <property type="entry name" value="BDH-like"/>
</dbReference>
<sequence>MLNFQLQMPTRILFGAGEVGKIGAEAVKYGRKVLLVTGRTSTKKTGILDCVLEFLNGAGLEVLVFDRIEPNPRASTIDEGGRIAREEDCDLIVALGGGSVMDAAKAIAAVAKSLRPIHEYMAGGHTGLWKELLPITEALPVLTVPTLAATGSEANSIAVITNWETKEKASITGPALFPVVAILDPELTYTVPVSYTADGCADIFSHLYEVYLTGEEDAHVQDEISEGLMRTVIRFAKIALAEPTNYEARAAILWASTLALIGVAGAGRGGSFTAHQLEHPLSGHYDISHGRGLAILAPDYFRYVYKERPERFAQMGRRVFGVQEADDLKAAEAAIQAVETWFEEIGVKDTLKNQGIPQDALPRIAADAVRVGGRGQGFIPGIRQLREADVLAIYQACYE</sequence>
<feature type="domain" description="Fe-containing alcohol dehydrogenase-like C-terminal" evidence="3">
    <location>
        <begin position="196"/>
        <end position="397"/>
    </location>
</feature>
<dbReference type="GO" id="GO:0016491">
    <property type="term" value="F:oxidoreductase activity"/>
    <property type="evidence" value="ECO:0007669"/>
    <property type="project" value="UniProtKB-KW"/>
</dbReference>